<dbReference type="CDD" id="cd00190">
    <property type="entry name" value="Tryp_SPc"/>
    <property type="match status" value="1"/>
</dbReference>
<feature type="domain" description="Peptidase S1" evidence="9">
    <location>
        <begin position="48"/>
        <end position="283"/>
    </location>
</feature>
<reference evidence="10" key="1">
    <citation type="submission" date="2021-11" db="EMBL/GenBank/DDBJ databases">
        <authorList>
            <person name="Islam A."/>
            <person name="Islam S."/>
            <person name="Flora M.S."/>
            <person name="Rahman M."/>
            <person name="Ziaur R.M."/>
            <person name="Epstein J.H."/>
            <person name="Hassan M."/>
            <person name="Klassen M."/>
            <person name="Woodard K."/>
            <person name="Webb A."/>
            <person name="Webby R.J."/>
            <person name="El Zowalaty M.E."/>
        </authorList>
    </citation>
    <scope>NUCLEOTIDE SEQUENCE</scope>
    <source>
        <strain evidence="10">Pbs3</strain>
    </source>
</reference>
<dbReference type="GO" id="GO:0004252">
    <property type="term" value="F:serine-type endopeptidase activity"/>
    <property type="evidence" value="ECO:0007669"/>
    <property type="project" value="InterPro"/>
</dbReference>
<dbReference type="GO" id="GO:0006508">
    <property type="term" value="P:proteolysis"/>
    <property type="evidence" value="ECO:0007669"/>
    <property type="project" value="InterPro"/>
</dbReference>
<dbReference type="InterPro" id="IPR009003">
    <property type="entry name" value="Peptidase_S1_PA"/>
</dbReference>
<dbReference type="InterPro" id="IPR001314">
    <property type="entry name" value="Peptidase_S1A"/>
</dbReference>
<evidence type="ECO:0000256" key="8">
    <source>
        <dbReference type="SAM" id="MobiDB-lite"/>
    </source>
</evidence>
<comment type="caution">
    <text evidence="10">The sequence shown here is derived from an EMBL/GenBank/DDBJ whole genome shotgun (WGS) entry which is preliminary data.</text>
</comment>
<keyword evidence="4" id="KW-0732">Signal</keyword>
<dbReference type="InterPro" id="IPR001254">
    <property type="entry name" value="Trypsin_dom"/>
</dbReference>
<dbReference type="PROSITE" id="PS00134">
    <property type="entry name" value="TRYPSIN_HIS"/>
    <property type="match status" value="1"/>
</dbReference>
<dbReference type="AlphaFoldDB" id="A0AAU9L3E0"/>
<evidence type="ECO:0000313" key="10">
    <source>
        <dbReference type="EMBL" id="CAH0475618.1"/>
    </source>
</evidence>
<evidence type="ECO:0000256" key="2">
    <source>
        <dbReference type="ARBA" id="ARBA00007664"/>
    </source>
</evidence>
<evidence type="ECO:0000256" key="3">
    <source>
        <dbReference type="ARBA" id="ARBA00022525"/>
    </source>
</evidence>
<keyword evidence="5" id="KW-0843">Virulence</keyword>
<dbReference type="SUPFAM" id="SSF50494">
    <property type="entry name" value="Trypsin-like serine proteases"/>
    <property type="match status" value="1"/>
</dbReference>
<dbReference type="InterPro" id="IPR050430">
    <property type="entry name" value="Peptidase_S1"/>
</dbReference>
<dbReference type="Proteomes" id="UP001160483">
    <property type="component" value="Unassembled WGS sequence"/>
</dbReference>
<keyword evidence="3" id="KW-0964">Secreted</keyword>
<dbReference type="EMBL" id="CAKKTJ010000128">
    <property type="protein sequence ID" value="CAH0475618.1"/>
    <property type="molecule type" value="Genomic_DNA"/>
</dbReference>
<dbReference type="InterPro" id="IPR043504">
    <property type="entry name" value="Peptidase_S1_PA_chymotrypsin"/>
</dbReference>
<protein>
    <recommendedName>
        <fullName evidence="9">Peptidase S1 domain-containing protein</fullName>
    </recommendedName>
</protein>
<dbReference type="PRINTS" id="PR00722">
    <property type="entry name" value="CHYMOTRYPSIN"/>
</dbReference>
<evidence type="ECO:0000256" key="5">
    <source>
        <dbReference type="ARBA" id="ARBA00023026"/>
    </source>
</evidence>
<comment type="subcellular location">
    <subcellularLocation>
        <location evidence="1">Secreted</location>
    </subcellularLocation>
</comment>
<dbReference type="Pfam" id="PF00089">
    <property type="entry name" value="Trypsin"/>
    <property type="match status" value="1"/>
</dbReference>
<feature type="region of interest" description="Disordered" evidence="8">
    <location>
        <begin position="324"/>
        <end position="352"/>
    </location>
</feature>
<dbReference type="GO" id="GO:0005576">
    <property type="term" value="C:extracellular region"/>
    <property type="evidence" value="ECO:0007669"/>
    <property type="project" value="UniProtKB-SubCell"/>
</dbReference>
<comment type="similarity">
    <text evidence="2">Belongs to the peptidase S1 family.</text>
</comment>
<gene>
    <name evidence="10" type="ORF">PBS003_LOCUS2430</name>
</gene>
<dbReference type="SMART" id="SM00020">
    <property type="entry name" value="Tryp_SPc"/>
    <property type="match status" value="1"/>
</dbReference>
<evidence type="ECO:0000313" key="11">
    <source>
        <dbReference type="Proteomes" id="UP001160483"/>
    </source>
</evidence>
<evidence type="ECO:0000256" key="6">
    <source>
        <dbReference type="ARBA" id="ARBA00023157"/>
    </source>
</evidence>
<name>A0AAU9L3E0_9STRA</name>
<evidence type="ECO:0000256" key="7">
    <source>
        <dbReference type="ARBA" id="ARBA00023180"/>
    </source>
</evidence>
<dbReference type="InterPro" id="IPR018114">
    <property type="entry name" value="TRYPSIN_HIS"/>
</dbReference>
<feature type="compositionally biased region" description="Polar residues" evidence="8">
    <location>
        <begin position="466"/>
        <end position="479"/>
    </location>
</feature>
<evidence type="ECO:0000259" key="9">
    <source>
        <dbReference type="PROSITE" id="PS50240"/>
    </source>
</evidence>
<evidence type="ECO:0000256" key="1">
    <source>
        <dbReference type="ARBA" id="ARBA00004613"/>
    </source>
</evidence>
<dbReference type="Gene3D" id="2.40.10.10">
    <property type="entry name" value="Trypsin-like serine proteases"/>
    <property type="match status" value="1"/>
</dbReference>
<feature type="compositionally biased region" description="Polar residues" evidence="8">
    <location>
        <begin position="509"/>
        <end position="527"/>
    </location>
</feature>
<dbReference type="PANTHER" id="PTHR24276">
    <property type="entry name" value="POLYSERASE-RELATED"/>
    <property type="match status" value="1"/>
</dbReference>
<accession>A0AAU9L3E0</accession>
<dbReference type="PROSITE" id="PS50240">
    <property type="entry name" value="TRYPSIN_DOM"/>
    <property type="match status" value="1"/>
</dbReference>
<dbReference type="PANTHER" id="PTHR24276:SF98">
    <property type="entry name" value="FI18310P1-RELATED"/>
    <property type="match status" value="1"/>
</dbReference>
<keyword evidence="7" id="KW-0325">Glycoprotein</keyword>
<organism evidence="10 11">
    <name type="scientific">Peronospora belbahrii</name>
    <dbReference type="NCBI Taxonomy" id="622444"/>
    <lineage>
        <taxon>Eukaryota</taxon>
        <taxon>Sar</taxon>
        <taxon>Stramenopiles</taxon>
        <taxon>Oomycota</taxon>
        <taxon>Peronosporomycetes</taxon>
        <taxon>Peronosporales</taxon>
        <taxon>Peronosporaceae</taxon>
        <taxon>Peronospora</taxon>
    </lineage>
</organism>
<evidence type="ECO:0000256" key="4">
    <source>
        <dbReference type="ARBA" id="ARBA00022729"/>
    </source>
</evidence>
<keyword evidence="6" id="KW-1015">Disulfide bond</keyword>
<sequence>MKITQVGVFPATAALVLTFTYGYSFIDNNPAKVSKASTSLSVNEESHIYGGTEADIDEYPFLASLRDPDINVVTCSGTLIAPQYILTAAHCTMKIKNLVAIFGTNYSSGYDLEEVQFRVVTQYRHPLYVKKTHLYDVGLLKLERPVRRKPAKLCARDGSDNMPGTMATALGWGKTEDANISTILEEVTLPIISNAECSKFEKYIGRVRDCMLCAGRGNGKDTCNGDSGGPPTCQRQHSCWLCKLGKQVRRRTHQCKGIYPPPTLSGKVSTDATNTDSVQNSVVLSSVSNPRSSDNYVYSVPSTADTALDDDQIDQLIDKLLSRGSDENSGIADDKYSDEPGADGDKPTKMSGTVKSSEMLGVVGPTLSDSPMQKELTFPTLSGKVSTDAPNTDLAQNLGDQSLFSTDQIKKVLKALIAEGGEDGHMTMELLTGSSDESDKTGIADGKYSDKLDGTGYKPIKMPGTVMSSETPSDASSVLESAEQAYLAKEGKAKISLESSEATVDEPYSPNTENSVLQSVVQSDMNP</sequence>
<feature type="compositionally biased region" description="Basic and acidic residues" evidence="8">
    <location>
        <begin position="324"/>
        <end position="348"/>
    </location>
</feature>
<feature type="region of interest" description="Disordered" evidence="8">
    <location>
        <begin position="452"/>
        <end position="527"/>
    </location>
</feature>
<proteinExistence type="inferred from homology"/>